<organism evidence="2 3">
    <name type="scientific">Gigaspora rosea</name>
    <dbReference type="NCBI Taxonomy" id="44941"/>
    <lineage>
        <taxon>Eukaryota</taxon>
        <taxon>Fungi</taxon>
        <taxon>Fungi incertae sedis</taxon>
        <taxon>Mucoromycota</taxon>
        <taxon>Glomeromycotina</taxon>
        <taxon>Glomeromycetes</taxon>
        <taxon>Diversisporales</taxon>
        <taxon>Gigasporaceae</taxon>
        <taxon>Gigaspora</taxon>
    </lineage>
</organism>
<protein>
    <submittedName>
        <fullName evidence="2">Uncharacterized protein</fullName>
    </submittedName>
</protein>
<gene>
    <name evidence="2" type="ORF">C2G38_2033038</name>
</gene>
<evidence type="ECO:0000313" key="3">
    <source>
        <dbReference type="Proteomes" id="UP000266673"/>
    </source>
</evidence>
<dbReference type="AlphaFoldDB" id="A0A397VKS5"/>
<reference evidence="2 3" key="1">
    <citation type="submission" date="2018-06" db="EMBL/GenBank/DDBJ databases">
        <title>Comparative genomics reveals the genomic features of Rhizophagus irregularis, R. cerebriforme, R. diaphanum and Gigaspora rosea, and their symbiotic lifestyle signature.</title>
        <authorList>
            <person name="Morin E."/>
            <person name="San Clemente H."/>
            <person name="Chen E.C.H."/>
            <person name="De La Providencia I."/>
            <person name="Hainaut M."/>
            <person name="Kuo A."/>
            <person name="Kohler A."/>
            <person name="Murat C."/>
            <person name="Tang N."/>
            <person name="Roy S."/>
            <person name="Loubradou J."/>
            <person name="Henrissat B."/>
            <person name="Grigoriev I.V."/>
            <person name="Corradi N."/>
            <person name="Roux C."/>
            <person name="Martin F.M."/>
        </authorList>
    </citation>
    <scope>NUCLEOTIDE SEQUENCE [LARGE SCALE GENOMIC DNA]</scope>
    <source>
        <strain evidence="2 3">DAOM 194757</strain>
    </source>
</reference>
<name>A0A397VKS5_9GLOM</name>
<proteinExistence type="predicted"/>
<accession>A0A397VKS5</accession>
<evidence type="ECO:0000256" key="1">
    <source>
        <dbReference type="SAM" id="Coils"/>
    </source>
</evidence>
<dbReference type="EMBL" id="QKWP01000279">
    <property type="protein sequence ID" value="RIB23084.1"/>
    <property type="molecule type" value="Genomic_DNA"/>
</dbReference>
<dbReference type="Proteomes" id="UP000266673">
    <property type="component" value="Unassembled WGS sequence"/>
</dbReference>
<evidence type="ECO:0000313" key="2">
    <source>
        <dbReference type="EMBL" id="RIB23084.1"/>
    </source>
</evidence>
<keyword evidence="1" id="KW-0175">Coiled coil</keyword>
<comment type="caution">
    <text evidence="2">The sequence shown here is derived from an EMBL/GenBank/DDBJ whole genome shotgun (WGS) entry which is preliminary data.</text>
</comment>
<keyword evidence="3" id="KW-1185">Reference proteome</keyword>
<feature type="coiled-coil region" evidence="1">
    <location>
        <begin position="41"/>
        <end position="118"/>
    </location>
</feature>
<sequence>MKYRRSASNVVIFFVNGDYEKITTVEANDQQLREKSTDLEATNQQNRNVNIKEKRVALEAEVEQRDKEVKGKRIALEAEINQRDENIKEKLTALDAENQKLRDKVIRIEEQYNKYRELTTLYYKFPNIQIPEDVKSVIKKCKLDKILDVSCFDTTR</sequence>